<dbReference type="FunFam" id="4.10.280.10:FF:000033">
    <property type="entry name" value="Transcription factor HES-5"/>
    <property type="match status" value="2"/>
</dbReference>
<dbReference type="PANTHER" id="PTHR10985">
    <property type="entry name" value="BASIC HELIX-LOOP-HELIX TRANSCRIPTION FACTOR, HES-RELATED"/>
    <property type="match status" value="1"/>
</dbReference>
<evidence type="ECO:0000313" key="17">
    <source>
        <dbReference type="Proteomes" id="UP001295444"/>
    </source>
</evidence>
<evidence type="ECO:0000256" key="3">
    <source>
        <dbReference type="ARBA" id="ARBA00022491"/>
    </source>
</evidence>
<keyword evidence="7" id="KW-0238">DNA-binding</keyword>
<sequence>MLLEKEFDKQHLPSKPEKADILEMTVTFLQQHLAGKTAPSSSQSYTEGYSKCLRVSECFLSQHRQTEAQVKLLQNIHWTQAPSTVLLAESGELFGQLLTHGPGAREHAQGMRKLRKPVIEEMRRDRINSSIEQLRMLLEKEFDKQHLPSKPEKADILEMTVTFLQQHLAGKTAPSSSQSYPEGYSKCLQPMLYNSLSKGTTKCLWISYDGFQMVGDIAEGLVDDLKNTGAKFKPGALRKPVIEKMRRDRINSSIEQLRVLLEKEFHKQHLPSKPEKADILEMTVTFLQQHLAVKTAPPSSQSYTEGYSKCLHVSECFLSQHRQTETQVKLLQNIHWTQTLPEGELSSNVTFYQAASKHKVPETSKAMWRPW</sequence>
<comment type="subunit">
    <text evidence="10">Transcription repression requires formation of a complex with a corepressor protein of the Groucho/TLE family.</text>
</comment>
<evidence type="ECO:0000256" key="9">
    <source>
        <dbReference type="ARBA" id="ARBA00023242"/>
    </source>
</evidence>
<dbReference type="GO" id="GO:0000122">
    <property type="term" value="P:negative regulation of transcription by RNA polymerase II"/>
    <property type="evidence" value="ECO:0007669"/>
    <property type="project" value="UniProtKB-ARBA"/>
</dbReference>
<dbReference type="GO" id="GO:0007399">
    <property type="term" value="P:nervous system development"/>
    <property type="evidence" value="ECO:0007669"/>
    <property type="project" value="UniProtKB-KW"/>
</dbReference>
<feature type="domain" description="BHLH" evidence="14">
    <location>
        <begin position="111"/>
        <end position="167"/>
    </location>
</feature>
<organism evidence="16 17">
    <name type="scientific">Pelobates cultripes</name>
    <name type="common">Western spadefoot toad</name>
    <dbReference type="NCBI Taxonomy" id="61616"/>
    <lineage>
        <taxon>Eukaryota</taxon>
        <taxon>Metazoa</taxon>
        <taxon>Chordata</taxon>
        <taxon>Craniata</taxon>
        <taxon>Vertebrata</taxon>
        <taxon>Euteleostomi</taxon>
        <taxon>Amphibia</taxon>
        <taxon>Batrachia</taxon>
        <taxon>Anura</taxon>
        <taxon>Pelobatoidea</taxon>
        <taxon>Pelobatidae</taxon>
        <taxon>Pelobates</taxon>
    </lineage>
</organism>
<keyword evidence="2" id="KW-0217">Developmental protein</keyword>
<keyword evidence="8" id="KW-0804">Transcription</keyword>
<dbReference type="SMART" id="SM00353">
    <property type="entry name" value="HLH"/>
    <property type="match status" value="2"/>
</dbReference>
<keyword evidence="17" id="KW-1185">Reference proteome</keyword>
<evidence type="ECO:0000256" key="10">
    <source>
        <dbReference type="ARBA" id="ARBA00023791"/>
    </source>
</evidence>
<keyword evidence="5" id="KW-0524">Neurogenesis</keyword>
<keyword evidence="3" id="KW-0678">Repressor</keyword>
<reference evidence="16" key="1">
    <citation type="submission" date="2022-03" db="EMBL/GenBank/DDBJ databases">
        <authorList>
            <person name="Alioto T."/>
            <person name="Alioto T."/>
            <person name="Gomez Garrido J."/>
        </authorList>
    </citation>
    <scope>NUCLEOTIDE SEQUENCE</scope>
</reference>
<proteinExistence type="predicted"/>
<protein>
    <recommendedName>
        <fullName evidence="12">Transcription factor HES-5</fullName>
    </recommendedName>
    <alternativeName>
        <fullName evidence="13">Hairy and enhancer of split 5</fullName>
    </alternativeName>
</protein>
<dbReference type="InterPro" id="IPR050370">
    <property type="entry name" value="HES_HEY"/>
</dbReference>
<comment type="function">
    <text evidence="11">Transcriptional repressor of genes that require a bHLH protein for their transcription. Plays an important role as neurogenesis negative regulator.</text>
</comment>
<evidence type="ECO:0000259" key="15">
    <source>
        <dbReference type="PROSITE" id="PS51054"/>
    </source>
</evidence>
<evidence type="ECO:0000256" key="2">
    <source>
        <dbReference type="ARBA" id="ARBA00022473"/>
    </source>
</evidence>
<evidence type="ECO:0000256" key="11">
    <source>
        <dbReference type="ARBA" id="ARBA00060201"/>
    </source>
</evidence>
<dbReference type="GO" id="GO:0045596">
    <property type="term" value="P:negative regulation of cell differentiation"/>
    <property type="evidence" value="ECO:0007669"/>
    <property type="project" value="UniProtKB-ARBA"/>
</dbReference>
<evidence type="ECO:0000256" key="13">
    <source>
        <dbReference type="ARBA" id="ARBA00081413"/>
    </source>
</evidence>
<dbReference type="GO" id="GO:0046983">
    <property type="term" value="F:protein dimerization activity"/>
    <property type="evidence" value="ECO:0007669"/>
    <property type="project" value="InterPro"/>
</dbReference>
<evidence type="ECO:0000313" key="16">
    <source>
        <dbReference type="EMBL" id="CAH2319688.1"/>
    </source>
</evidence>
<dbReference type="GO" id="GO:0005634">
    <property type="term" value="C:nucleus"/>
    <property type="evidence" value="ECO:0007669"/>
    <property type="project" value="UniProtKB-SubCell"/>
</dbReference>
<dbReference type="InterPro" id="IPR003650">
    <property type="entry name" value="Orange_dom"/>
</dbReference>
<evidence type="ECO:0000256" key="4">
    <source>
        <dbReference type="ARBA" id="ARBA00022782"/>
    </source>
</evidence>
<dbReference type="PROSITE" id="PS51054">
    <property type="entry name" value="ORANGE"/>
    <property type="match status" value="2"/>
</dbReference>
<dbReference type="AlphaFoldDB" id="A0AAD1T9U2"/>
<dbReference type="GO" id="GO:0003677">
    <property type="term" value="F:DNA binding"/>
    <property type="evidence" value="ECO:0007669"/>
    <property type="project" value="UniProtKB-KW"/>
</dbReference>
<evidence type="ECO:0000259" key="14">
    <source>
        <dbReference type="PROSITE" id="PS50888"/>
    </source>
</evidence>
<dbReference type="CDD" id="cd11461">
    <property type="entry name" value="bHLH-O_HES5"/>
    <property type="match status" value="2"/>
</dbReference>
<feature type="domain" description="BHLH" evidence="14">
    <location>
        <begin position="234"/>
        <end position="290"/>
    </location>
</feature>
<dbReference type="Pfam" id="PF00010">
    <property type="entry name" value="HLH"/>
    <property type="match status" value="2"/>
</dbReference>
<keyword evidence="9" id="KW-0539">Nucleus</keyword>
<feature type="domain" description="Orange" evidence="15">
    <location>
        <begin position="45"/>
        <end position="76"/>
    </location>
</feature>
<evidence type="ECO:0000256" key="12">
    <source>
        <dbReference type="ARBA" id="ARBA00072975"/>
    </source>
</evidence>
<dbReference type="Proteomes" id="UP001295444">
    <property type="component" value="Chromosome 10"/>
</dbReference>
<dbReference type="PROSITE" id="PS50888">
    <property type="entry name" value="BHLH"/>
    <property type="match status" value="2"/>
</dbReference>
<dbReference type="EMBL" id="OW240921">
    <property type="protein sequence ID" value="CAH2319688.1"/>
    <property type="molecule type" value="Genomic_DNA"/>
</dbReference>
<evidence type="ECO:0000256" key="6">
    <source>
        <dbReference type="ARBA" id="ARBA00023015"/>
    </source>
</evidence>
<name>A0AAD1T9U2_PELCU</name>
<evidence type="ECO:0000256" key="5">
    <source>
        <dbReference type="ARBA" id="ARBA00022902"/>
    </source>
</evidence>
<feature type="domain" description="Orange" evidence="15">
    <location>
        <begin position="303"/>
        <end position="334"/>
    </location>
</feature>
<dbReference type="InterPro" id="IPR011598">
    <property type="entry name" value="bHLH_dom"/>
</dbReference>
<keyword evidence="6" id="KW-0805">Transcription regulation</keyword>
<dbReference type="SUPFAM" id="SSF47459">
    <property type="entry name" value="HLH, helix-loop-helix DNA-binding domain"/>
    <property type="match status" value="2"/>
</dbReference>
<evidence type="ECO:0000256" key="1">
    <source>
        <dbReference type="ARBA" id="ARBA00004123"/>
    </source>
</evidence>
<dbReference type="GO" id="GO:0030154">
    <property type="term" value="P:cell differentiation"/>
    <property type="evidence" value="ECO:0007669"/>
    <property type="project" value="UniProtKB-KW"/>
</dbReference>
<dbReference type="InterPro" id="IPR036638">
    <property type="entry name" value="HLH_DNA-bd_sf"/>
</dbReference>
<dbReference type="GO" id="GO:0048513">
    <property type="term" value="P:animal organ development"/>
    <property type="evidence" value="ECO:0007669"/>
    <property type="project" value="UniProtKB-ARBA"/>
</dbReference>
<dbReference type="GO" id="GO:0097150">
    <property type="term" value="P:neuronal stem cell population maintenance"/>
    <property type="evidence" value="ECO:0007669"/>
    <property type="project" value="UniProtKB-ARBA"/>
</dbReference>
<evidence type="ECO:0000256" key="8">
    <source>
        <dbReference type="ARBA" id="ARBA00023163"/>
    </source>
</evidence>
<evidence type="ECO:0000256" key="7">
    <source>
        <dbReference type="ARBA" id="ARBA00023125"/>
    </source>
</evidence>
<dbReference type="Gene3D" id="4.10.280.10">
    <property type="entry name" value="Helix-loop-helix DNA-binding domain"/>
    <property type="match status" value="2"/>
</dbReference>
<comment type="subcellular location">
    <subcellularLocation>
        <location evidence="1">Nucleus</location>
    </subcellularLocation>
</comment>
<keyword evidence="4" id="KW-0221">Differentiation</keyword>
<accession>A0AAD1T9U2</accession>
<gene>
    <name evidence="16" type="ORF">PECUL_23A057461</name>
</gene>